<name>A0ABM8ZBC8_9LACO</name>
<keyword evidence="2" id="KW-1133">Transmembrane helix</keyword>
<reference evidence="3 4" key="1">
    <citation type="submission" date="2021-11" db="EMBL/GenBank/DDBJ databases">
        <authorList>
            <person name="Depoorter E."/>
        </authorList>
    </citation>
    <scope>NUCLEOTIDE SEQUENCE [LARGE SCALE GENOMIC DNA]</scope>
    <source>
        <strain evidence="3 4">LMG 24286</strain>
    </source>
</reference>
<evidence type="ECO:0000256" key="2">
    <source>
        <dbReference type="SAM" id="Phobius"/>
    </source>
</evidence>
<protein>
    <submittedName>
        <fullName evidence="3">Uncharacterized protein</fullName>
    </submittedName>
</protein>
<accession>A0ABM8ZBC8</accession>
<evidence type="ECO:0000313" key="3">
    <source>
        <dbReference type="EMBL" id="CAH0418474.1"/>
    </source>
</evidence>
<dbReference type="Proteomes" id="UP000789719">
    <property type="component" value="Unassembled WGS sequence"/>
</dbReference>
<evidence type="ECO:0000256" key="1">
    <source>
        <dbReference type="SAM" id="Coils"/>
    </source>
</evidence>
<sequence length="72" mass="8427">MNQYRQAYIAIEAMITVIIIATTITWYLTNQGQMTQQIKQQEQKLHQLRIEKERSDEKLQAALQSPTSLHPN</sequence>
<dbReference type="EMBL" id="CAKKNT010000009">
    <property type="protein sequence ID" value="CAH0418474.1"/>
    <property type="molecule type" value="Genomic_DNA"/>
</dbReference>
<dbReference type="RefSeq" id="WP_230098565.1">
    <property type="nucleotide sequence ID" value="NZ_CAKKNT010000009.1"/>
</dbReference>
<feature type="transmembrane region" description="Helical" evidence="2">
    <location>
        <begin position="7"/>
        <end position="28"/>
    </location>
</feature>
<keyword evidence="2" id="KW-0812">Transmembrane</keyword>
<comment type="caution">
    <text evidence="3">The sequence shown here is derived from an EMBL/GenBank/DDBJ whole genome shotgun (WGS) entry which is preliminary data.</text>
</comment>
<feature type="coiled-coil region" evidence="1">
    <location>
        <begin position="31"/>
        <end position="65"/>
    </location>
</feature>
<evidence type="ECO:0000313" key="4">
    <source>
        <dbReference type="Proteomes" id="UP000789719"/>
    </source>
</evidence>
<gene>
    <name evidence="3" type="ORF">WGH24286_00892</name>
</gene>
<proteinExistence type="predicted"/>
<organism evidence="3 4">
    <name type="scientific">Periweissella ghanensis</name>
    <dbReference type="NCBI Taxonomy" id="467997"/>
    <lineage>
        <taxon>Bacteria</taxon>
        <taxon>Bacillati</taxon>
        <taxon>Bacillota</taxon>
        <taxon>Bacilli</taxon>
        <taxon>Lactobacillales</taxon>
        <taxon>Lactobacillaceae</taxon>
        <taxon>Periweissella</taxon>
    </lineage>
</organism>
<keyword evidence="4" id="KW-1185">Reference proteome</keyword>
<keyword evidence="2" id="KW-0472">Membrane</keyword>
<keyword evidence="1" id="KW-0175">Coiled coil</keyword>